<dbReference type="EMBL" id="VLKE01000001">
    <property type="protein sequence ID" value="TWH69987.1"/>
    <property type="molecule type" value="Genomic_DNA"/>
</dbReference>
<evidence type="ECO:0000313" key="4">
    <source>
        <dbReference type="Proteomes" id="UP000319825"/>
    </source>
</evidence>
<feature type="region of interest" description="Disordered" evidence="1">
    <location>
        <begin position="327"/>
        <end position="348"/>
    </location>
</feature>
<evidence type="ECO:0000256" key="1">
    <source>
        <dbReference type="SAM" id="MobiDB-lite"/>
    </source>
</evidence>
<feature type="domain" description="Plasmid pRiA4b Orf3-like" evidence="2">
    <location>
        <begin position="351"/>
        <end position="520"/>
    </location>
</feature>
<accession>A0A562IG63</accession>
<evidence type="ECO:0000313" key="3">
    <source>
        <dbReference type="EMBL" id="TWH69987.1"/>
    </source>
</evidence>
<gene>
    <name evidence="3" type="ORF">JD77_05005</name>
</gene>
<reference evidence="3 4" key="1">
    <citation type="submission" date="2019-07" db="EMBL/GenBank/DDBJ databases">
        <title>R&amp;d 2014.</title>
        <authorList>
            <person name="Klenk H.-P."/>
        </authorList>
    </citation>
    <scope>NUCLEOTIDE SEQUENCE [LARGE SCALE GENOMIC DNA]</scope>
    <source>
        <strain evidence="3 4">DSM 43868</strain>
    </source>
</reference>
<dbReference type="PANTHER" id="PTHR41878">
    <property type="entry name" value="LEXA REPRESSOR-RELATED"/>
    <property type="match status" value="1"/>
</dbReference>
<evidence type="ECO:0000259" key="2">
    <source>
        <dbReference type="Pfam" id="PF07929"/>
    </source>
</evidence>
<dbReference type="InterPro" id="IPR024047">
    <property type="entry name" value="MM3350-like_sf"/>
</dbReference>
<dbReference type="Gene3D" id="3.10.290.30">
    <property type="entry name" value="MM3350-like"/>
    <property type="match status" value="1"/>
</dbReference>
<dbReference type="Pfam" id="PF07929">
    <property type="entry name" value="PRiA4_ORF3"/>
    <property type="match status" value="1"/>
</dbReference>
<dbReference type="AlphaFoldDB" id="A0A562IG63"/>
<proteinExistence type="predicted"/>
<dbReference type="InterPro" id="IPR012912">
    <property type="entry name" value="Plasmid_pRiA4b_Orf3-like"/>
</dbReference>
<dbReference type="Proteomes" id="UP000319825">
    <property type="component" value="Unassembled WGS sequence"/>
</dbReference>
<sequence length="530" mass="58267">MHVSFGWARRMRHTARVSPVSRNRRRNGKKRTVRSGAPLAVVGAPEECDCPYCTGALPEPEQLADLLAQSVDIDALRDPLELEIAASMLLAIGTALGDDFDQALLQLFVPRFEAQSTPEARAMLAGIAAITEGEVSRVAAEAARRLAAAGVPAPPWLAELEAPVRVEECRRFTGPEGLTFLLAGRFQRAGRRHAVFVLLDDCDCGAASQILSIDADQWDEARESLLSDLRAGGVDVTEEKLRPADFRRAVEDALDARAEHDEVDPEPLDELVDEDGPAYPPLALLLRSRMRALPAPRRKRPRPRDGEPDIAAISALLDILAQPRRGAALPAQRRPAGLPAKRKKSDGPAPIYQIKVGLRGARPPIWRRLEVPADVSLARLHELIQVAFDWYDTHLHVFETAYGSFGRPDADLGHRAASRVTLEQVAPAVGDKLRYTYDFGDSWEHDIVVEKTLDRDPSVTYPRCVGGRRAAPPEDCGGVWGYAELVEILGDPAHPEHRDRLDWLGLDDPTDFDPARFDAKAVTAALPQQR</sequence>
<name>A0A562IG63_MICOL</name>
<dbReference type="SUPFAM" id="SSF159941">
    <property type="entry name" value="MM3350-like"/>
    <property type="match status" value="1"/>
</dbReference>
<comment type="caution">
    <text evidence="3">The sequence shown here is derived from an EMBL/GenBank/DDBJ whole genome shotgun (WGS) entry which is preliminary data.</text>
</comment>
<keyword evidence="4" id="KW-1185">Reference proteome</keyword>
<organism evidence="3 4">
    <name type="scientific">Micromonospora olivasterospora</name>
    <dbReference type="NCBI Taxonomy" id="1880"/>
    <lineage>
        <taxon>Bacteria</taxon>
        <taxon>Bacillati</taxon>
        <taxon>Actinomycetota</taxon>
        <taxon>Actinomycetes</taxon>
        <taxon>Micromonosporales</taxon>
        <taxon>Micromonosporaceae</taxon>
        <taxon>Micromonospora</taxon>
    </lineage>
</organism>
<protein>
    <submittedName>
        <fullName evidence="3">PRiA4b ORF-3-like protein</fullName>
    </submittedName>
</protein>
<dbReference type="PANTHER" id="PTHR41878:SF1">
    <property type="entry name" value="TNPR PROTEIN"/>
    <property type="match status" value="1"/>
</dbReference>